<evidence type="ECO:0000256" key="4">
    <source>
        <dbReference type="ARBA" id="ARBA00023136"/>
    </source>
</evidence>
<organism evidence="7 8">
    <name type="scientific">Colletotrichum abscissum</name>
    <dbReference type="NCBI Taxonomy" id="1671311"/>
    <lineage>
        <taxon>Eukaryota</taxon>
        <taxon>Fungi</taxon>
        <taxon>Dikarya</taxon>
        <taxon>Ascomycota</taxon>
        <taxon>Pezizomycotina</taxon>
        <taxon>Sordariomycetes</taxon>
        <taxon>Hypocreomycetidae</taxon>
        <taxon>Glomerellales</taxon>
        <taxon>Glomerellaceae</taxon>
        <taxon>Colletotrichum</taxon>
        <taxon>Colletotrichum acutatum species complex</taxon>
    </lineage>
</organism>
<keyword evidence="4 5" id="KW-0472">Membrane</keyword>
<dbReference type="InterPro" id="IPR002523">
    <property type="entry name" value="MgTranspt_CorA/ZnTranspt_ZntB"/>
</dbReference>
<proteinExistence type="predicted"/>
<dbReference type="Gene3D" id="1.20.58.340">
    <property type="entry name" value="Magnesium transport protein CorA, transmembrane region"/>
    <property type="match status" value="1"/>
</dbReference>
<evidence type="ECO:0000259" key="6">
    <source>
        <dbReference type="Pfam" id="PF26616"/>
    </source>
</evidence>
<evidence type="ECO:0000313" key="8">
    <source>
        <dbReference type="Proteomes" id="UP001056436"/>
    </source>
</evidence>
<dbReference type="InterPro" id="IPR058257">
    <property type="entry name" value="CorA-like_dom"/>
</dbReference>
<keyword evidence="2 5" id="KW-0812">Transmembrane</keyword>
<sequence length="452" mass="51791">MVPFLECYVDEVAEPVTLIDVMRADSNSGTNDVEVTHRRFSNAKDIQEYFKNPESDNFRDRYISICQGHSWDPLEITASMLESLTEACGLGTLVLDLTTSFYRRVREIEETFCIPLTECTDGSLTVISYTMRYPELKPIQNDWVMRQSGIYHKLDATKSQNTYILLSPSPDSKLKKQAEHDLFNCYQTIENNPFWLHIMFQELCLPNWRSYNASLERKFLPMADTAAHTFIDELTESQYSHLTDLADLENRFLQTSIILTASQDVIDCLITICADLRDLSMACEKQVQILKRRFQHGQRVCAANHRTATYLHQRSRTTAQLLANALSFREQLESRAQNNNMLSLNRSAVFITTLTLLYLPPSFIATFFGMNFFDLDTDTGRIVGSSMIWIFVLSSGILTAITFTVYRLLLGGNMDARVTETAKRLHTWGKHQIQHLGRKRGLLGEKMLHASV</sequence>
<protein>
    <recommendedName>
        <fullName evidence="6">CorA-like transporter domain-containing protein</fullName>
    </recommendedName>
</protein>
<dbReference type="EMBL" id="SDAQ01000014">
    <property type="protein sequence ID" value="KAI3556080.1"/>
    <property type="molecule type" value="Genomic_DNA"/>
</dbReference>
<name>A0A9Q0B3S7_9PEZI</name>
<comment type="caution">
    <text evidence="7">The sequence shown here is derived from an EMBL/GenBank/DDBJ whole genome shotgun (WGS) entry which is preliminary data.</text>
</comment>
<dbReference type="Pfam" id="PF26616">
    <property type="entry name" value="CorA-like"/>
    <property type="match status" value="1"/>
</dbReference>
<dbReference type="AlphaFoldDB" id="A0A9Q0B3S7"/>
<dbReference type="GO" id="GO:0046873">
    <property type="term" value="F:metal ion transmembrane transporter activity"/>
    <property type="evidence" value="ECO:0007669"/>
    <property type="project" value="InterPro"/>
</dbReference>
<evidence type="ECO:0000256" key="3">
    <source>
        <dbReference type="ARBA" id="ARBA00022989"/>
    </source>
</evidence>
<keyword evidence="8" id="KW-1185">Reference proteome</keyword>
<feature type="transmembrane region" description="Helical" evidence="5">
    <location>
        <begin position="388"/>
        <end position="409"/>
    </location>
</feature>
<dbReference type="SUPFAM" id="SSF144083">
    <property type="entry name" value="Magnesium transport protein CorA, transmembrane region"/>
    <property type="match status" value="1"/>
</dbReference>
<evidence type="ECO:0000313" key="7">
    <source>
        <dbReference type="EMBL" id="KAI3556080.1"/>
    </source>
</evidence>
<feature type="domain" description="CorA-like transporter" evidence="6">
    <location>
        <begin position="127"/>
        <end position="220"/>
    </location>
</feature>
<evidence type="ECO:0000256" key="5">
    <source>
        <dbReference type="SAM" id="Phobius"/>
    </source>
</evidence>
<reference evidence="7" key="1">
    <citation type="submission" date="2019-01" db="EMBL/GenBank/DDBJ databases">
        <title>Colletotrichum abscissum LGMF1257.</title>
        <authorList>
            <person name="Baroncelli R."/>
        </authorList>
    </citation>
    <scope>NUCLEOTIDE SEQUENCE</scope>
    <source>
        <strain evidence="7">Ca142</strain>
    </source>
</reference>
<comment type="subcellular location">
    <subcellularLocation>
        <location evidence="1">Membrane</location>
        <topology evidence="1">Multi-pass membrane protein</topology>
    </subcellularLocation>
</comment>
<gene>
    <name evidence="7" type="ORF">CABS02_03789</name>
</gene>
<feature type="transmembrane region" description="Helical" evidence="5">
    <location>
        <begin position="348"/>
        <end position="368"/>
    </location>
</feature>
<dbReference type="GO" id="GO:0016020">
    <property type="term" value="C:membrane"/>
    <property type="evidence" value="ECO:0007669"/>
    <property type="project" value="UniProtKB-SubCell"/>
</dbReference>
<evidence type="ECO:0000256" key="2">
    <source>
        <dbReference type="ARBA" id="ARBA00022692"/>
    </source>
</evidence>
<dbReference type="OrthoDB" id="5392974at2759"/>
<accession>A0A9Q0B3S7</accession>
<keyword evidence="3 5" id="KW-1133">Transmembrane helix</keyword>
<evidence type="ECO:0000256" key="1">
    <source>
        <dbReference type="ARBA" id="ARBA00004141"/>
    </source>
</evidence>
<dbReference type="Proteomes" id="UP001056436">
    <property type="component" value="Unassembled WGS sequence"/>
</dbReference>
<dbReference type="InterPro" id="IPR045863">
    <property type="entry name" value="CorA_TM1_TM2"/>
</dbReference>
<dbReference type="Pfam" id="PF01544">
    <property type="entry name" value="CorA"/>
    <property type="match status" value="1"/>
</dbReference>